<sequence>MPVNCFASIPKFSAIISISWIASLFSFVEYFSSISLEKTLINNYILKKQMPV</sequence>
<gene>
    <name evidence="2" type="ORF">Scep_002599</name>
</gene>
<keyword evidence="1" id="KW-0472">Membrane</keyword>
<comment type="caution">
    <text evidence="2">The sequence shown here is derived from an EMBL/GenBank/DDBJ whole genome shotgun (WGS) entry which is preliminary data.</text>
</comment>
<proteinExistence type="predicted"/>
<reference evidence="2 3" key="1">
    <citation type="submission" date="2024-01" db="EMBL/GenBank/DDBJ databases">
        <title>Genome assemblies of Stephania.</title>
        <authorList>
            <person name="Yang L."/>
        </authorList>
    </citation>
    <scope>NUCLEOTIDE SEQUENCE [LARGE SCALE GENOMIC DNA]</scope>
    <source>
        <strain evidence="2">JXDWG</strain>
        <tissue evidence="2">Leaf</tissue>
    </source>
</reference>
<keyword evidence="1" id="KW-1133">Transmembrane helix</keyword>
<accession>A0AAP0Q546</accession>
<protein>
    <submittedName>
        <fullName evidence="2">Uncharacterized protein</fullName>
    </submittedName>
</protein>
<dbReference type="EMBL" id="JBBNAG010000001">
    <property type="protein sequence ID" value="KAK9167408.1"/>
    <property type="molecule type" value="Genomic_DNA"/>
</dbReference>
<feature type="transmembrane region" description="Helical" evidence="1">
    <location>
        <begin position="12"/>
        <end position="31"/>
    </location>
</feature>
<organism evidence="2 3">
    <name type="scientific">Stephania cephalantha</name>
    <dbReference type="NCBI Taxonomy" id="152367"/>
    <lineage>
        <taxon>Eukaryota</taxon>
        <taxon>Viridiplantae</taxon>
        <taxon>Streptophyta</taxon>
        <taxon>Embryophyta</taxon>
        <taxon>Tracheophyta</taxon>
        <taxon>Spermatophyta</taxon>
        <taxon>Magnoliopsida</taxon>
        <taxon>Ranunculales</taxon>
        <taxon>Menispermaceae</taxon>
        <taxon>Menispermoideae</taxon>
        <taxon>Cissampelideae</taxon>
        <taxon>Stephania</taxon>
    </lineage>
</organism>
<evidence type="ECO:0000256" key="1">
    <source>
        <dbReference type="SAM" id="Phobius"/>
    </source>
</evidence>
<evidence type="ECO:0000313" key="3">
    <source>
        <dbReference type="Proteomes" id="UP001419268"/>
    </source>
</evidence>
<dbReference type="Proteomes" id="UP001419268">
    <property type="component" value="Unassembled WGS sequence"/>
</dbReference>
<dbReference type="AlphaFoldDB" id="A0AAP0Q546"/>
<name>A0AAP0Q546_9MAGN</name>
<keyword evidence="3" id="KW-1185">Reference proteome</keyword>
<keyword evidence="1" id="KW-0812">Transmembrane</keyword>
<evidence type="ECO:0000313" key="2">
    <source>
        <dbReference type="EMBL" id="KAK9167408.1"/>
    </source>
</evidence>